<organism evidence="1 2">
    <name type="scientific">Cellulosimicrobium funkei</name>
    <dbReference type="NCBI Taxonomy" id="264251"/>
    <lineage>
        <taxon>Bacteria</taxon>
        <taxon>Bacillati</taxon>
        <taxon>Actinomycetota</taxon>
        <taxon>Actinomycetes</taxon>
        <taxon>Micrococcales</taxon>
        <taxon>Promicromonosporaceae</taxon>
        <taxon>Cellulosimicrobium</taxon>
    </lineage>
</organism>
<dbReference type="Pfam" id="PF00756">
    <property type="entry name" value="Esterase"/>
    <property type="match status" value="1"/>
</dbReference>
<dbReference type="InterPro" id="IPR000801">
    <property type="entry name" value="Esterase-like"/>
</dbReference>
<evidence type="ECO:0000313" key="1">
    <source>
        <dbReference type="EMBL" id="KLN35577.1"/>
    </source>
</evidence>
<dbReference type="PATRIC" id="fig|264251.5.peg.956"/>
<dbReference type="AlphaFoldDB" id="A0A0H2L5X7"/>
<dbReference type="EMBL" id="JNBQ01000003">
    <property type="protein sequence ID" value="KLN35577.1"/>
    <property type="molecule type" value="Genomic_DNA"/>
</dbReference>
<accession>A0A0H2L5X7</accession>
<sequence>MALVRCSFYSDVLEVSTTMTVVLPQATTTQIGMTGSASARTEGAPVLYLLHGMSDDETIWTRRTSIERYVADRGLAVVMPRVERSFYADEVHGHRYWTFLSEELPSLVGQFFRVSSRREDSFVAGLSMGGYGAFRWALRQPERFAAAASLSGVLDLADESYRERRLPDIERVFGDREIAGSDDDLLALLRRAAAEGRTADLPDLFLACGTEDFLVDGNRAFEQVARESGVALRSEFSPGTHEWGFWDRTIQDVLDWLPLPGTPRN</sequence>
<protein>
    <submittedName>
        <fullName evidence="1">Esterase</fullName>
    </submittedName>
</protein>
<proteinExistence type="predicted"/>
<dbReference type="Gene3D" id="3.40.50.1820">
    <property type="entry name" value="alpha/beta hydrolase"/>
    <property type="match status" value="1"/>
</dbReference>
<keyword evidence="2" id="KW-1185">Reference proteome</keyword>
<gene>
    <name evidence="1" type="ORF">FB00_04640</name>
</gene>
<dbReference type="SUPFAM" id="SSF53474">
    <property type="entry name" value="alpha/beta-Hydrolases"/>
    <property type="match status" value="1"/>
</dbReference>
<dbReference type="STRING" id="264251.FB00_04640"/>
<dbReference type="PANTHER" id="PTHR48098">
    <property type="entry name" value="ENTEROCHELIN ESTERASE-RELATED"/>
    <property type="match status" value="1"/>
</dbReference>
<name>A0A0H2L5X7_9MICO</name>
<dbReference type="GO" id="GO:0016747">
    <property type="term" value="F:acyltransferase activity, transferring groups other than amino-acyl groups"/>
    <property type="evidence" value="ECO:0007669"/>
    <property type="project" value="TreeGrafter"/>
</dbReference>
<reference evidence="1 2" key="1">
    <citation type="submission" date="2014-05" db="EMBL/GenBank/DDBJ databases">
        <title>Cellulosimicrobium funkei U11 genome.</title>
        <authorList>
            <person name="Hu C."/>
            <person name="Gong Y."/>
            <person name="Wan W."/>
            <person name="Jiang M."/>
        </authorList>
    </citation>
    <scope>NUCLEOTIDE SEQUENCE [LARGE SCALE GENOMIC DNA]</scope>
    <source>
        <strain evidence="1 2">U11</strain>
    </source>
</reference>
<comment type="caution">
    <text evidence="1">The sequence shown here is derived from an EMBL/GenBank/DDBJ whole genome shotgun (WGS) entry which is preliminary data.</text>
</comment>
<dbReference type="InterPro" id="IPR050583">
    <property type="entry name" value="Mycobacterial_A85_antigen"/>
</dbReference>
<evidence type="ECO:0000313" key="2">
    <source>
        <dbReference type="Proteomes" id="UP000035265"/>
    </source>
</evidence>
<dbReference type="PANTHER" id="PTHR48098:SF1">
    <property type="entry name" value="DIACYLGLYCEROL ACYLTRANSFERASE_MYCOLYLTRANSFERASE AG85A"/>
    <property type="match status" value="1"/>
</dbReference>
<dbReference type="InterPro" id="IPR029058">
    <property type="entry name" value="AB_hydrolase_fold"/>
</dbReference>
<dbReference type="Proteomes" id="UP000035265">
    <property type="component" value="Unassembled WGS sequence"/>
</dbReference>
<dbReference type="RefSeq" id="WP_047231719.1">
    <property type="nucleotide sequence ID" value="NZ_JNBQ01000003.1"/>
</dbReference>